<proteinExistence type="predicted"/>
<dbReference type="Proteomes" id="UP000473648">
    <property type="component" value="Unassembled WGS sequence"/>
</dbReference>
<reference evidence="5" key="1">
    <citation type="journal article" date="2020" name="Appl. Environ. Microbiol.">
        <title>Medium-Chain Fatty Acid Synthesis by 'Candidatus Weimeria bifida' gen. nov., sp. nov., and 'Candidatus Pseudoramibacter fermentans' sp. nov.</title>
        <authorList>
            <person name="Scarborough M.J."/>
            <person name="Myers K.S."/>
            <person name="Donohue T.J."/>
            <person name="Noguera D.R."/>
        </authorList>
    </citation>
    <scope>NUCLEOTIDE SEQUENCE</scope>
    <source>
        <strain evidence="5">EUB1.1</strain>
    </source>
</reference>
<evidence type="ECO:0000256" key="3">
    <source>
        <dbReference type="ARBA" id="ARBA00023014"/>
    </source>
</evidence>
<accession>A0A6L5GSC3</accession>
<keyword evidence="2" id="KW-0408">Iron</keyword>
<dbReference type="InterPro" id="IPR009051">
    <property type="entry name" value="Helical_ferredxn"/>
</dbReference>
<dbReference type="InterPro" id="IPR014259">
    <property type="entry name" value="Sulphite_reductase_A"/>
</dbReference>
<dbReference type="PANTHER" id="PTHR40447">
    <property type="entry name" value="ANAEROBIC SULFITE REDUCTASE SUBUNIT A"/>
    <property type="match status" value="1"/>
</dbReference>
<dbReference type="Pfam" id="PF17179">
    <property type="entry name" value="Fer4_22"/>
    <property type="match status" value="1"/>
</dbReference>
<sequence>MGYIADREQFSDFISKLKEEYEIWAPKKFKGGGRFSDTDAVRYAVIESPDEIELNEKSAYSWKEAVLPPSETLFYFAENHAGETEGPAKKKLVFLRSCDLAAVKRMDQIYMENGDPDYYYERRRRDMAFALIGCSESCENGFCVSMQSNMADNYDFSVDLVDGRYRLDCKKDEWNEWLKTAGAVSADVAPQRVTENKVKVNIPEDLSYKVGMSSMWDQYDSRCINCGRCNFVCPTCTCFTMQDVYYDDNGKIGERRRVQASCMVDGYTDVAGGGSYRQKNGQRMRFKTLHKVLDFKERFGYQMCVGCGRCDDICPEYISFSNIINHLEDGMKEVRGND</sequence>
<gene>
    <name evidence="5" type="primary">asrA</name>
    <name evidence="5" type="ORF">FRC53_07150</name>
</gene>
<keyword evidence="1" id="KW-0479">Metal-binding</keyword>
<evidence type="ECO:0000256" key="1">
    <source>
        <dbReference type="ARBA" id="ARBA00022723"/>
    </source>
</evidence>
<protein>
    <submittedName>
        <fullName evidence="5">Anaerobic sulfite reductase subunit A</fullName>
    </submittedName>
</protein>
<dbReference type="GO" id="GO:0051536">
    <property type="term" value="F:iron-sulfur cluster binding"/>
    <property type="evidence" value="ECO:0007669"/>
    <property type="project" value="UniProtKB-KW"/>
</dbReference>
<keyword evidence="3" id="KW-0411">Iron-sulfur</keyword>
<evidence type="ECO:0000259" key="4">
    <source>
        <dbReference type="PROSITE" id="PS51379"/>
    </source>
</evidence>
<dbReference type="EMBL" id="VOGB01000005">
    <property type="protein sequence ID" value="MQM73169.1"/>
    <property type="molecule type" value="Genomic_DNA"/>
</dbReference>
<dbReference type="SUPFAM" id="SSF46548">
    <property type="entry name" value="alpha-helical ferredoxin"/>
    <property type="match status" value="1"/>
</dbReference>
<keyword evidence="6" id="KW-1185">Reference proteome</keyword>
<dbReference type="AlphaFoldDB" id="A0A6L5GSC3"/>
<comment type="caution">
    <text evidence="5">The sequence shown here is derived from an EMBL/GenBank/DDBJ whole genome shotgun (WGS) entry which is preliminary data.</text>
</comment>
<dbReference type="GO" id="GO:0046872">
    <property type="term" value="F:metal ion binding"/>
    <property type="evidence" value="ECO:0007669"/>
    <property type="project" value="UniProtKB-KW"/>
</dbReference>
<feature type="domain" description="4Fe-4S ferredoxin-type" evidence="4">
    <location>
        <begin position="212"/>
        <end position="244"/>
    </location>
</feature>
<feature type="domain" description="4Fe-4S ferredoxin-type" evidence="4">
    <location>
        <begin position="295"/>
        <end position="323"/>
    </location>
</feature>
<dbReference type="PANTHER" id="PTHR40447:SF1">
    <property type="entry name" value="ANAEROBIC SULFITE REDUCTASE SUBUNIT A"/>
    <property type="match status" value="1"/>
</dbReference>
<dbReference type="Gene3D" id="1.10.1060.10">
    <property type="entry name" value="Alpha-helical ferredoxin"/>
    <property type="match status" value="1"/>
</dbReference>
<evidence type="ECO:0000313" key="5">
    <source>
        <dbReference type="EMBL" id="MQM73169.1"/>
    </source>
</evidence>
<evidence type="ECO:0000256" key="2">
    <source>
        <dbReference type="ARBA" id="ARBA00023004"/>
    </source>
</evidence>
<dbReference type="InterPro" id="IPR017896">
    <property type="entry name" value="4Fe4S_Fe-S-bd"/>
</dbReference>
<evidence type="ECO:0000313" key="6">
    <source>
        <dbReference type="Proteomes" id="UP000473648"/>
    </source>
</evidence>
<organism evidence="5 6">
    <name type="scientific">Candidatus Pseudoramibacter fermentans</name>
    <dbReference type="NCBI Taxonomy" id="2594427"/>
    <lineage>
        <taxon>Bacteria</taxon>
        <taxon>Bacillati</taxon>
        <taxon>Bacillota</taxon>
        <taxon>Clostridia</taxon>
        <taxon>Eubacteriales</taxon>
        <taxon>Eubacteriaceae</taxon>
        <taxon>Pseudoramibacter</taxon>
    </lineage>
</organism>
<dbReference type="PROSITE" id="PS00198">
    <property type="entry name" value="4FE4S_FER_1"/>
    <property type="match status" value="2"/>
</dbReference>
<dbReference type="InterPro" id="IPR017900">
    <property type="entry name" value="4Fe4S_Fe_S_CS"/>
</dbReference>
<name>A0A6L5GSC3_9FIRM</name>
<dbReference type="NCBIfam" id="TIGR02910">
    <property type="entry name" value="sulfite_red_A"/>
    <property type="match status" value="1"/>
</dbReference>
<dbReference type="PROSITE" id="PS51379">
    <property type="entry name" value="4FE4S_FER_2"/>
    <property type="match status" value="2"/>
</dbReference>